<name>A0A839GPW1_9BACT</name>
<dbReference type="InterPro" id="IPR036249">
    <property type="entry name" value="Thioredoxin-like_sf"/>
</dbReference>
<dbReference type="InterPro" id="IPR012336">
    <property type="entry name" value="Thioredoxin-like_fold"/>
</dbReference>
<organism evidence="3 4">
    <name type="scientific">Rufibacter quisquiliarum</name>
    <dbReference type="NCBI Taxonomy" id="1549639"/>
    <lineage>
        <taxon>Bacteria</taxon>
        <taxon>Pseudomonadati</taxon>
        <taxon>Bacteroidota</taxon>
        <taxon>Cytophagia</taxon>
        <taxon>Cytophagales</taxon>
        <taxon>Hymenobacteraceae</taxon>
        <taxon>Rufibacter</taxon>
    </lineage>
</organism>
<gene>
    <name evidence="3" type="ORF">FHS90_002283</name>
</gene>
<keyword evidence="1" id="KW-0732">Signal</keyword>
<proteinExistence type="predicted"/>
<dbReference type="RefSeq" id="WP_182513075.1">
    <property type="nucleotide sequence ID" value="NZ_JACJIQ010000008.1"/>
</dbReference>
<evidence type="ECO:0000256" key="1">
    <source>
        <dbReference type="SAM" id="SignalP"/>
    </source>
</evidence>
<protein>
    <recommendedName>
        <fullName evidence="2">Thioredoxin domain-containing protein</fullName>
    </recommendedName>
</protein>
<dbReference type="Gene3D" id="3.40.30.10">
    <property type="entry name" value="Glutaredoxin"/>
    <property type="match status" value="1"/>
</dbReference>
<feature type="domain" description="Thioredoxin" evidence="2">
    <location>
        <begin position="11"/>
        <end position="147"/>
    </location>
</feature>
<evidence type="ECO:0000313" key="3">
    <source>
        <dbReference type="EMBL" id="MBA9077565.1"/>
    </source>
</evidence>
<feature type="chain" id="PRO_5032684136" description="Thioredoxin domain-containing protein" evidence="1">
    <location>
        <begin position="25"/>
        <end position="405"/>
    </location>
</feature>
<dbReference type="PROSITE" id="PS51352">
    <property type="entry name" value="THIOREDOXIN_2"/>
    <property type="match status" value="1"/>
</dbReference>
<dbReference type="AlphaFoldDB" id="A0A839GPW1"/>
<keyword evidence="4" id="KW-1185">Reference proteome</keyword>
<feature type="signal peptide" evidence="1">
    <location>
        <begin position="1"/>
        <end position="24"/>
    </location>
</feature>
<dbReference type="Pfam" id="PF13098">
    <property type="entry name" value="Thioredoxin_2"/>
    <property type="match status" value="1"/>
</dbReference>
<dbReference type="SUPFAM" id="SSF52833">
    <property type="entry name" value="Thioredoxin-like"/>
    <property type="match status" value="1"/>
</dbReference>
<evidence type="ECO:0000259" key="2">
    <source>
        <dbReference type="PROSITE" id="PS51352"/>
    </source>
</evidence>
<dbReference type="InterPro" id="IPR013766">
    <property type="entry name" value="Thioredoxin_domain"/>
</dbReference>
<reference evidence="3 4" key="1">
    <citation type="submission" date="2020-08" db="EMBL/GenBank/DDBJ databases">
        <title>Genomic Encyclopedia of Type Strains, Phase IV (KMG-IV): sequencing the most valuable type-strain genomes for metagenomic binning, comparative biology and taxonomic classification.</title>
        <authorList>
            <person name="Goeker M."/>
        </authorList>
    </citation>
    <scope>NUCLEOTIDE SEQUENCE [LARGE SCALE GENOMIC DNA]</scope>
    <source>
        <strain evidence="3 4">DSM 29854</strain>
    </source>
</reference>
<comment type="caution">
    <text evidence="3">The sequence shown here is derived from an EMBL/GenBank/DDBJ whole genome shotgun (WGS) entry which is preliminary data.</text>
</comment>
<sequence>MYLKFFFSFVSLPLLSLLCFQVKAQEKSGIAFQTNAWAQVLEKARAEQKAVFLYAYTPACRYCRQMEKEVFPDQEVYTYYNATFVSYKINIEDGAEGTALAKKYGINAFPTYMYFNQLGEPLHQSGSGKSAADFLLDGKNAFNPQKALFSLKRKYETGDRSPALLFHYSNALYFYHQVDSPKEQVVGEYLATQKPQELTSEENLRYVFSKDLSFRSPATQFFLANQQLFIPLFGQEEVLQKAEKFITRTANTAGRTQDLALQQEVQQAVRSYFKDIQRLTSLAQLYYLGGKQEWLAYANATLAHGKRYASTDWRTLYETAIYLSYFSEDKEALAVGAQIMQQVTKTHQSYDNSYLQARLLQKAGNHQAALRVAQEALMLAKQQGEAIADAQNLIAELRKASNSSR</sequence>
<evidence type="ECO:0000313" key="4">
    <source>
        <dbReference type="Proteomes" id="UP000563094"/>
    </source>
</evidence>
<dbReference type="Proteomes" id="UP000563094">
    <property type="component" value="Unassembled WGS sequence"/>
</dbReference>
<accession>A0A839GPW1</accession>
<dbReference type="EMBL" id="JACJIQ010000008">
    <property type="protein sequence ID" value="MBA9077565.1"/>
    <property type="molecule type" value="Genomic_DNA"/>
</dbReference>